<proteinExistence type="inferred from homology"/>
<sequence>MSDARNIMSNYKLTYFEFAGLAEPLRFLLSYGGIDYKDNRLSQKDWPVFKPQTPLEQVPILEVDGKTLYQSNAIVRFLANKLKLFGSSELEHFEVDAHVETIGDLRSLLFNWTWAETPENKIAKEAEIRKKAAFYLDKLEASVKKNGGYFVGGKLSAADIVFAGFNYVFSYILGNEFLADYPNLKNLVEKVNALPGIKSHIAKRPKTLC</sequence>
<dbReference type="Pfam" id="PF02798">
    <property type="entry name" value="GST_N"/>
    <property type="match status" value="1"/>
</dbReference>
<feature type="domain" description="GST N-terminal" evidence="5">
    <location>
        <begin position="9"/>
        <end position="86"/>
    </location>
</feature>
<name>A0ABM3GIC4_NEOLC</name>
<dbReference type="CDD" id="cd03192">
    <property type="entry name" value="GST_C_Sigma_like"/>
    <property type="match status" value="1"/>
</dbReference>
<dbReference type="PROSITE" id="PS50404">
    <property type="entry name" value="GST_NTER"/>
    <property type="match status" value="1"/>
</dbReference>
<dbReference type="PANTHER" id="PTHR11571">
    <property type="entry name" value="GLUTATHIONE S-TRANSFERASE"/>
    <property type="match status" value="1"/>
</dbReference>
<dbReference type="InterPro" id="IPR010987">
    <property type="entry name" value="Glutathione-S-Trfase_C-like"/>
</dbReference>
<dbReference type="Proteomes" id="UP000829291">
    <property type="component" value="Chromosome 1"/>
</dbReference>
<evidence type="ECO:0000313" key="8">
    <source>
        <dbReference type="RefSeq" id="XP_046600028.1"/>
    </source>
</evidence>
<evidence type="ECO:0000256" key="3">
    <source>
        <dbReference type="ARBA" id="ARBA00038317"/>
    </source>
</evidence>
<organism evidence="7 8">
    <name type="scientific">Neodiprion lecontei</name>
    <name type="common">Redheaded pine sawfly</name>
    <dbReference type="NCBI Taxonomy" id="441921"/>
    <lineage>
        <taxon>Eukaryota</taxon>
        <taxon>Metazoa</taxon>
        <taxon>Ecdysozoa</taxon>
        <taxon>Arthropoda</taxon>
        <taxon>Hexapoda</taxon>
        <taxon>Insecta</taxon>
        <taxon>Pterygota</taxon>
        <taxon>Neoptera</taxon>
        <taxon>Endopterygota</taxon>
        <taxon>Hymenoptera</taxon>
        <taxon>Tenthredinoidea</taxon>
        <taxon>Diprionidae</taxon>
        <taxon>Diprioninae</taxon>
        <taxon>Neodiprion</taxon>
    </lineage>
</organism>
<dbReference type="Pfam" id="PF14497">
    <property type="entry name" value="GST_C_3"/>
    <property type="match status" value="1"/>
</dbReference>
<dbReference type="SFLD" id="SFLDG01205">
    <property type="entry name" value="AMPS.1"/>
    <property type="match status" value="1"/>
</dbReference>
<dbReference type="SFLD" id="SFLDS00019">
    <property type="entry name" value="Glutathione_Transferase_(cytos"/>
    <property type="match status" value="1"/>
</dbReference>
<evidence type="ECO:0000259" key="5">
    <source>
        <dbReference type="PROSITE" id="PS50404"/>
    </source>
</evidence>
<evidence type="ECO:0000256" key="2">
    <source>
        <dbReference type="ARBA" id="ARBA00022679"/>
    </source>
</evidence>
<reference evidence="8" key="1">
    <citation type="submission" date="2025-08" db="UniProtKB">
        <authorList>
            <consortium name="RefSeq"/>
        </authorList>
    </citation>
    <scope>IDENTIFICATION</scope>
    <source>
        <tissue evidence="8">Thorax and Abdomen</tissue>
    </source>
</reference>
<dbReference type="RefSeq" id="XP_046600028.1">
    <property type="nucleotide sequence ID" value="XM_046744072.1"/>
</dbReference>
<feature type="domain" description="GST C-terminal" evidence="6">
    <location>
        <begin position="88"/>
        <end position="209"/>
    </location>
</feature>
<comment type="similarity">
    <text evidence="3">Belongs to the GST superfamily. Sigma family.</text>
</comment>
<dbReference type="InterPro" id="IPR036249">
    <property type="entry name" value="Thioredoxin-like_sf"/>
</dbReference>
<evidence type="ECO:0000256" key="4">
    <source>
        <dbReference type="ARBA" id="ARBA00047960"/>
    </source>
</evidence>
<gene>
    <name evidence="8" type="primary">LOC107225066</name>
</gene>
<dbReference type="SUPFAM" id="SSF52833">
    <property type="entry name" value="Thioredoxin-like"/>
    <property type="match status" value="1"/>
</dbReference>
<dbReference type="InterPro" id="IPR004045">
    <property type="entry name" value="Glutathione_S-Trfase_N"/>
</dbReference>
<dbReference type="InterPro" id="IPR050213">
    <property type="entry name" value="GST_superfamily"/>
</dbReference>
<protein>
    <recommendedName>
        <fullName evidence="1">glutathione transferase</fullName>
        <ecNumber evidence="1">2.5.1.18</ecNumber>
    </recommendedName>
</protein>
<keyword evidence="2" id="KW-0808">Transferase</keyword>
<dbReference type="EC" id="2.5.1.18" evidence="1"/>
<dbReference type="Gene3D" id="3.40.30.10">
    <property type="entry name" value="Glutaredoxin"/>
    <property type="match status" value="1"/>
</dbReference>
<evidence type="ECO:0000313" key="7">
    <source>
        <dbReference type="Proteomes" id="UP000829291"/>
    </source>
</evidence>
<dbReference type="SUPFAM" id="SSF47616">
    <property type="entry name" value="GST C-terminal domain-like"/>
    <property type="match status" value="1"/>
</dbReference>
<comment type="catalytic activity">
    <reaction evidence="4">
        <text>RX + glutathione = an S-substituted glutathione + a halide anion + H(+)</text>
        <dbReference type="Rhea" id="RHEA:16437"/>
        <dbReference type="ChEBI" id="CHEBI:15378"/>
        <dbReference type="ChEBI" id="CHEBI:16042"/>
        <dbReference type="ChEBI" id="CHEBI:17792"/>
        <dbReference type="ChEBI" id="CHEBI:57925"/>
        <dbReference type="ChEBI" id="CHEBI:90779"/>
        <dbReference type="EC" id="2.5.1.18"/>
    </reaction>
</comment>
<dbReference type="InterPro" id="IPR036282">
    <property type="entry name" value="Glutathione-S-Trfase_C_sf"/>
</dbReference>
<dbReference type="InterPro" id="IPR004046">
    <property type="entry name" value="GST_C"/>
</dbReference>
<evidence type="ECO:0000256" key="1">
    <source>
        <dbReference type="ARBA" id="ARBA00012452"/>
    </source>
</evidence>
<dbReference type="GeneID" id="107225066"/>
<dbReference type="CDD" id="cd03039">
    <property type="entry name" value="GST_N_Sigma_like"/>
    <property type="match status" value="1"/>
</dbReference>
<dbReference type="PROSITE" id="PS50405">
    <property type="entry name" value="GST_CTER"/>
    <property type="match status" value="1"/>
</dbReference>
<dbReference type="Gene3D" id="1.20.1050.10">
    <property type="match status" value="1"/>
</dbReference>
<keyword evidence="7" id="KW-1185">Reference proteome</keyword>
<dbReference type="PANTHER" id="PTHR11571:SF224">
    <property type="entry name" value="HEMATOPOIETIC PROSTAGLANDIN D SYNTHASE"/>
    <property type="match status" value="1"/>
</dbReference>
<evidence type="ECO:0000259" key="6">
    <source>
        <dbReference type="PROSITE" id="PS50405"/>
    </source>
</evidence>
<dbReference type="InterPro" id="IPR040079">
    <property type="entry name" value="Glutathione_S-Trfase"/>
</dbReference>
<dbReference type="SFLD" id="SFLDG00363">
    <property type="entry name" value="AMPS_(cytGST):_Alpha-__Mu-__Pi"/>
    <property type="match status" value="1"/>
</dbReference>
<accession>A0ABM3GIC4</accession>